<dbReference type="VEuPathDB" id="AmoebaDB:KM1_060180"/>
<dbReference type="EC" id="3.1.4.12" evidence="2"/>
<comment type="caution">
    <text evidence="5">The sequence shown here is derived from an EMBL/GenBank/DDBJ whole genome shotgun (WGS) entry which is preliminary data.</text>
</comment>
<dbReference type="OMA" id="FVHATCA"/>
<organism evidence="5 6">
    <name type="scientific">Entamoeba histolytica</name>
    <dbReference type="NCBI Taxonomy" id="5759"/>
    <lineage>
        <taxon>Eukaryota</taxon>
        <taxon>Amoebozoa</taxon>
        <taxon>Evosea</taxon>
        <taxon>Archamoebae</taxon>
        <taxon>Mastigamoebida</taxon>
        <taxon>Entamoebidae</taxon>
        <taxon>Entamoeba</taxon>
    </lineage>
</organism>
<evidence type="ECO:0000259" key="4">
    <source>
        <dbReference type="Pfam" id="PF03372"/>
    </source>
</evidence>
<keyword evidence="5" id="KW-0255">Endonuclease</keyword>
<keyword evidence="5" id="KW-0269">Exonuclease</keyword>
<dbReference type="CDD" id="cd09078">
    <property type="entry name" value="nSMase"/>
    <property type="match status" value="1"/>
</dbReference>
<dbReference type="VEuPathDB" id="AmoebaDB:EHI7A_034070"/>
<dbReference type="Pfam" id="PF03372">
    <property type="entry name" value="Exo_endo_phos"/>
    <property type="match status" value="1"/>
</dbReference>
<dbReference type="VEuPathDB" id="AmoebaDB:EHI8A_031680"/>
<dbReference type="InterPro" id="IPR005135">
    <property type="entry name" value="Endo/exonuclease/phosphatase"/>
</dbReference>
<dbReference type="GO" id="GO:0004527">
    <property type="term" value="F:exonuclease activity"/>
    <property type="evidence" value="ECO:0007669"/>
    <property type="project" value="UniProtKB-KW"/>
</dbReference>
<keyword evidence="3" id="KW-0378">Hydrolase</keyword>
<evidence type="ECO:0000256" key="2">
    <source>
        <dbReference type="ARBA" id="ARBA00012369"/>
    </source>
</evidence>
<dbReference type="VEuPathDB" id="AmoebaDB:EHI_022610"/>
<dbReference type="AlphaFoldDB" id="A0A5K1UEI8"/>
<dbReference type="SUPFAM" id="SSF56219">
    <property type="entry name" value="DNase I-like"/>
    <property type="match status" value="1"/>
</dbReference>
<comment type="similarity">
    <text evidence="1">Belongs to the neutral sphingomyelinase family.</text>
</comment>
<dbReference type="GO" id="GO:0005737">
    <property type="term" value="C:cytoplasm"/>
    <property type="evidence" value="ECO:0007669"/>
    <property type="project" value="TreeGrafter"/>
</dbReference>
<proteinExistence type="inferred from homology"/>
<dbReference type="InterPro" id="IPR038772">
    <property type="entry name" value="Sph/SMPD2-like"/>
</dbReference>
<dbReference type="VEuPathDB" id="AmoebaDB:EHI5A_219490"/>
<dbReference type="Proteomes" id="UP000078387">
    <property type="component" value="Unassembled WGS sequence"/>
</dbReference>
<evidence type="ECO:0000313" key="5">
    <source>
        <dbReference type="EMBL" id="GAT92290.1"/>
    </source>
</evidence>
<name>A0A5K1UEI8_ENTHI</name>
<dbReference type="InterPro" id="IPR017766">
    <property type="entry name" value="Sphingomyelinase/PLipase_C"/>
</dbReference>
<dbReference type="EMBL" id="BDEQ01000001">
    <property type="protein sequence ID" value="GAT92290.1"/>
    <property type="molecule type" value="Genomic_DNA"/>
</dbReference>
<dbReference type="GO" id="GO:0004767">
    <property type="term" value="F:sphingomyelin phosphodiesterase activity"/>
    <property type="evidence" value="ECO:0007669"/>
    <property type="project" value="UniProtKB-EC"/>
</dbReference>
<protein>
    <recommendedName>
        <fullName evidence="2">sphingomyelin phosphodiesterase</fullName>
        <ecNumber evidence="2">3.1.4.12</ecNumber>
    </recommendedName>
</protein>
<dbReference type="PANTHER" id="PTHR16320:SF1">
    <property type="entry name" value="SPHINGOMYELINASE DDB_G0288017"/>
    <property type="match status" value="1"/>
</dbReference>
<dbReference type="GO" id="GO:0005576">
    <property type="term" value="C:extracellular region"/>
    <property type="evidence" value="ECO:0007669"/>
    <property type="project" value="InterPro"/>
</dbReference>
<gene>
    <name evidence="5" type="ORF">CL6EHI_022610</name>
</gene>
<accession>A0A5K1UEI8</accession>
<evidence type="ECO:0000256" key="3">
    <source>
        <dbReference type="ARBA" id="ARBA00022801"/>
    </source>
</evidence>
<evidence type="ECO:0000313" key="6">
    <source>
        <dbReference type="Proteomes" id="UP000078387"/>
    </source>
</evidence>
<keyword evidence="5" id="KW-0540">Nuclease</keyword>
<dbReference type="Gene3D" id="3.60.10.10">
    <property type="entry name" value="Endonuclease/exonuclease/phosphatase"/>
    <property type="match status" value="1"/>
</dbReference>
<sequence>MNNPLHRQTIKILTYNIYCRPPGITARGNDYKKERLMTFCDEELNKYDIVAFQELFGAFSSKRRIFIEKAKQQGFVYEAHLERPKWPIYPVDGGVCILSRFPIVSQHQKIYTRGCYSDGASAKGVIHTKIDIGFGKEIHLFSTHLQADYYESREDNAKSRRHRNTQINECLHFINECTAYDNDPIIFEGDLNIKGGTKEYDDFLTTLHSNEFDIEAHDFLFEDKKVHPITHSEVIDGEQVDTVITSKVPAPINARLDYIWGIKNGRERKELKAIQTNVCKFQTTNKPFPYMSDHYGVEVTLELL</sequence>
<reference evidence="5 6" key="1">
    <citation type="submission" date="2016-05" db="EMBL/GenBank/DDBJ databases">
        <title>First whole genome sequencing of Entamoeba histolytica HM1:IMSS-clone-6.</title>
        <authorList>
            <person name="Mukherjee Avik.K."/>
            <person name="Izumyama S."/>
            <person name="Nakada-Tsukui K."/>
            <person name="Nozaki T."/>
        </authorList>
    </citation>
    <scope>NUCLEOTIDE SEQUENCE [LARGE SCALE GENOMIC DNA]</scope>
    <source>
        <strain evidence="5 6">HM1:IMSS clone 6</strain>
    </source>
</reference>
<dbReference type="FunFam" id="3.60.10.10:FF:000146">
    <property type="entry name" value="Endonuclease exonuclease phosphatase family protein"/>
    <property type="match status" value="1"/>
</dbReference>
<dbReference type="PANTHER" id="PTHR16320">
    <property type="entry name" value="SPHINGOMYELINASE FAMILY MEMBER"/>
    <property type="match status" value="1"/>
</dbReference>
<dbReference type="GO" id="GO:0004519">
    <property type="term" value="F:endonuclease activity"/>
    <property type="evidence" value="ECO:0007669"/>
    <property type="project" value="UniProtKB-KW"/>
</dbReference>
<evidence type="ECO:0000256" key="1">
    <source>
        <dbReference type="ARBA" id="ARBA00006335"/>
    </source>
</evidence>
<feature type="domain" description="Endonuclease/exonuclease/phosphatase" evidence="4">
    <location>
        <begin position="13"/>
        <end position="260"/>
    </location>
</feature>
<dbReference type="InterPro" id="IPR036691">
    <property type="entry name" value="Endo/exonu/phosph_ase_sf"/>
</dbReference>